<evidence type="ECO:0000313" key="2">
    <source>
        <dbReference type="Proteomes" id="UP001165960"/>
    </source>
</evidence>
<name>A0ACC2UF25_9FUNG</name>
<protein>
    <submittedName>
        <fullName evidence="1">Uncharacterized protein</fullName>
    </submittedName>
</protein>
<dbReference type="Proteomes" id="UP001165960">
    <property type="component" value="Unassembled WGS sequence"/>
</dbReference>
<accession>A0ACC2UF25</accession>
<organism evidence="1 2">
    <name type="scientific">Entomophthora muscae</name>
    <dbReference type="NCBI Taxonomy" id="34485"/>
    <lineage>
        <taxon>Eukaryota</taxon>
        <taxon>Fungi</taxon>
        <taxon>Fungi incertae sedis</taxon>
        <taxon>Zoopagomycota</taxon>
        <taxon>Entomophthoromycotina</taxon>
        <taxon>Entomophthoromycetes</taxon>
        <taxon>Entomophthorales</taxon>
        <taxon>Entomophthoraceae</taxon>
        <taxon>Entomophthora</taxon>
    </lineage>
</organism>
<sequence length="89" mass="9918">MTLLQASLGYTPSFLPSFLPDLQGYFCSQSAAKLATTIKETKTQLLAYLQSAILDYKKHYNKKKIPGDKIQPEDLVRLSTKNLPVIIAS</sequence>
<dbReference type="EMBL" id="QTSX02000769">
    <property type="protein sequence ID" value="KAJ9085335.1"/>
    <property type="molecule type" value="Genomic_DNA"/>
</dbReference>
<proteinExistence type="predicted"/>
<gene>
    <name evidence="1" type="ORF">DSO57_1015146</name>
</gene>
<evidence type="ECO:0000313" key="1">
    <source>
        <dbReference type="EMBL" id="KAJ9085335.1"/>
    </source>
</evidence>
<reference evidence="1" key="1">
    <citation type="submission" date="2022-04" db="EMBL/GenBank/DDBJ databases">
        <title>Genome of the entomopathogenic fungus Entomophthora muscae.</title>
        <authorList>
            <person name="Elya C."/>
            <person name="Lovett B.R."/>
            <person name="Lee E."/>
            <person name="Macias A.M."/>
            <person name="Hajek A.E."/>
            <person name="De Bivort B.L."/>
            <person name="Kasson M.T."/>
            <person name="De Fine Licht H.H."/>
            <person name="Stajich J.E."/>
        </authorList>
    </citation>
    <scope>NUCLEOTIDE SEQUENCE</scope>
    <source>
        <strain evidence="1">Berkeley</strain>
    </source>
</reference>
<keyword evidence="2" id="KW-1185">Reference proteome</keyword>
<comment type="caution">
    <text evidence="1">The sequence shown here is derived from an EMBL/GenBank/DDBJ whole genome shotgun (WGS) entry which is preliminary data.</text>
</comment>